<reference evidence="4" key="1">
    <citation type="journal article" date="2014" name="Int. J. Syst. Evol. Microbiol.">
        <title>Complete genome sequence of Corynebacterium casei LMG S-19264T (=DSM 44701T), isolated from a smear-ripened cheese.</title>
        <authorList>
            <consortium name="US DOE Joint Genome Institute (JGI-PGF)"/>
            <person name="Walter F."/>
            <person name="Albersmeier A."/>
            <person name="Kalinowski J."/>
            <person name="Ruckert C."/>
        </authorList>
    </citation>
    <scope>NUCLEOTIDE SEQUENCE</scope>
    <source>
        <strain evidence="4">CGMCC 1.15330</strain>
    </source>
</reference>
<dbReference type="SUPFAM" id="SSF52172">
    <property type="entry name" value="CheY-like"/>
    <property type="match status" value="1"/>
</dbReference>
<accession>A0A916SZ38</accession>
<dbReference type="Gene3D" id="3.40.50.2300">
    <property type="match status" value="1"/>
</dbReference>
<feature type="modified residue" description="4-aspartylphosphate" evidence="2">
    <location>
        <position position="57"/>
    </location>
</feature>
<dbReference type="SMART" id="SM00448">
    <property type="entry name" value="REC"/>
    <property type="match status" value="1"/>
</dbReference>
<evidence type="ECO:0000313" key="4">
    <source>
        <dbReference type="EMBL" id="GGB22817.1"/>
    </source>
</evidence>
<dbReference type="PANTHER" id="PTHR44591:SF21">
    <property type="entry name" value="TWO-COMPONENT RESPONSE REGULATOR"/>
    <property type="match status" value="1"/>
</dbReference>
<proteinExistence type="predicted"/>
<protein>
    <submittedName>
        <fullName evidence="4">Response regulator</fullName>
    </submittedName>
</protein>
<dbReference type="GO" id="GO:0000160">
    <property type="term" value="P:phosphorelay signal transduction system"/>
    <property type="evidence" value="ECO:0007669"/>
    <property type="project" value="InterPro"/>
</dbReference>
<evidence type="ECO:0000256" key="2">
    <source>
        <dbReference type="PROSITE-ProRule" id="PRU00169"/>
    </source>
</evidence>
<dbReference type="InterPro" id="IPR001789">
    <property type="entry name" value="Sig_transdc_resp-reg_receiver"/>
</dbReference>
<dbReference type="InterPro" id="IPR050595">
    <property type="entry name" value="Bact_response_regulator"/>
</dbReference>
<keyword evidence="1 2" id="KW-0597">Phosphoprotein</keyword>
<reference evidence="4" key="2">
    <citation type="submission" date="2020-09" db="EMBL/GenBank/DDBJ databases">
        <authorList>
            <person name="Sun Q."/>
            <person name="Zhou Y."/>
        </authorList>
    </citation>
    <scope>NUCLEOTIDE SEQUENCE</scope>
    <source>
        <strain evidence="4">CGMCC 1.15330</strain>
    </source>
</reference>
<dbReference type="AlphaFoldDB" id="A0A916SZ38"/>
<dbReference type="EMBL" id="BMIH01000001">
    <property type="protein sequence ID" value="GGB22817.1"/>
    <property type="molecule type" value="Genomic_DNA"/>
</dbReference>
<organism evidence="4 5">
    <name type="scientific">Sphingomonas metalli</name>
    <dbReference type="NCBI Taxonomy" id="1779358"/>
    <lineage>
        <taxon>Bacteria</taxon>
        <taxon>Pseudomonadati</taxon>
        <taxon>Pseudomonadota</taxon>
        <taxon>Alphaproteobacteria</taxon>
        <taxon>Sphingomonadales</taxon>
        <taxon>Sphingomonadaceae</taxon>
        <taxon>Sphingomonas</taxon>
    </lineage>
</organism>
<dbReference type="InterPro" id="IPR011006">
    <property type="entry name" value="CheY-like_superfamily"/>
</dbReference>
<dbReference type="PROSITE" id="PS50110">
    <property type="entry name" value="RESPONSE_REGULATORY"/>
    <property type="match status" value="1"/>
</dbReference>
<name>A0A916SZ38_9SPHN</name>
<dbReference type="Proteomes" id="UP000623067">
    <property type="component" value="Unassembled WGS sequence"/>
</dbReference>
<dbReference type="RefSeq" id="WP_188657622.1">
    <property type="nucleotide sequence ID" value="NZ_BMIH01000001.1"/>
</dbReference>
<comment type="caution">
    <text evidence="4">The sequence shown here is derived from an EMBL/GenBank/DDBJ whole genome shotgun (WGS) entry which is preliminary data.</text>
</comment>
<evidence type="ECO:0000259" key="3">
    <source>
        <dbReference type="PROSITE" id="PS50110"/>
    </source>
</evidence>
<evidence type="ECO:0000313" key="5">
    <source>
        <dbReference type="Proteomes" id="UP000623067"/>
    </source>
</evidence>
<dbReference type="PANTHER" id="PTHR44591">
    <property type="entry name" value="STRESS RESPONSE REGULATOR PROTEIN 1"/>
    <property type="match status" value="1"/>
</dbReference>
<gene>
    <name evidence="4" type="ORF">GCM10011380_10600</name>
</gene>
<dbReference type="CDD" id="cd00156">
    <property type="entry name" value="REC"/>
    <property type="match status" value="1"/>
</dbReference>
<feature type="domain" description="Response regulatory" evidence="3">
    <location>
        <begin position="6"/>
        <end position="121"/>
    </location>
</feature>
<evidence type="ECO:0000256" key="1">
    <source>
        <dbReference type="ARBA" id="ARBA00022553"/>
    </source>
</evidence>
<dbReference type="Pfam" id="PF00072">
    <property type="entry name" value="Response_reg"/>
    <property type="match status" value="1"/>
</dbReference>
<sequence length="131" mass="13829">MSKPTLLLIVEDEPVILMHIEETLTEGGFQVIVSHDGDAAFAALSDDRDAPVGIITDVRLGKGPNGWDVARFARERHPSIAVVYVTAESAADWTAYGVPKSVLVPKPFAGAQLITAISGLLNDQASAMTSG</sequence>
<keyword evidence="5" id="KW-1185">Reference proteome</keyword>